<keyword evidence="6" id="KW-1185">Reference proteome</keyword>
<keyword evidence="1" id="KW-0732">Signal</keyword>
<evidence type="ECO:0000313" key="5">
    <source>
        <dbReference type="Proteomes" id="UP000429607"/>
    </source>
</evidence>
<dbReference type="Proteomes" id="UP000434957">
    <property type="component" value="Unassembled WGS sequence"/>
</dbReference>
<proteinExistence type="predicted"/>
<feature type="chain" id="PRO_5036381401" description="Secreted protein" evidence="1">
    <location>
        <begin position="28"/>
        <end position="79"/>
    </location>
</feature>
<dbReference type="Proteomes" id="UP000435112">
    <property type="component" value="Unassembled WGS sequence"/>
</dbReference>
<evidence type="ECO:0000313" key="4">
    <source>
        <dbReference type="EMBL" id="KAE9349650.1"/>
    </source>
</evidence>
<name>A0A6A4FSI9_9STRA</name>
<evidence type="ECO:0008006" key="8">
    <source>
        <dbReference type="Google" id="ProtNLM"/>
    </source>
</evidence>
<accession>A0A6A4FSI9</accession>
<dbReference type="AlphaFoldDB" id="A0A6A4FSI9"/>
<comment type="caution">
    <text evidence="4">The sequence shown here is derived from an EMBL/GenBank/DDBJ whole genome shotgun (WGS) entry which is preliminary data.</text>
</comment>
<organism evidence="4 6">
    <name type="scientific">Phytophthora rubi</name>
    <dbReference type="NCBI Taxonomy" id="129364"/>
    <lineage>
        <taxon>Eukaryota</taxon>
        <taxon>Sar</taxon>
        <taxon>Stramenopiles</taxon>
        <taxon>Oomycota</taxon>
        <taxon>Peronosporomycetes</taxon>
        <taxon>Peronosporales</taxon>
        <taxon>Peronosporaceae</taxon>
        <taxon>Phytophthora</taxon>
    </lineage>
</organism>
<evidence type="ECO:0000313" key="2">
    <source>
        <dbReference type="EMBL" id="KAE9038123.1"/>
    </source>
</evidence>
<reference evidence="4 6" key="1">
    <citation type="submission" date="2018-08" db="EMBL/GenBank/DDBJ databases">
        <title>Genomic investigation of the strawberry pathogen Phytophthora fragariae indicates pathogenicity is determined by transcriptional variation in three key races.</title>
        <authorList>
            <person name="Adams T.M."/>
            <person name="Armitage A.D."/>
            <person name="Sobczyk M.K."/>
            <person name="Bates H.J."/>
            <person name="Dunwell J.M."/>
            <person name="Nellist C.F."/>
            <person name="Harrison R.J."/>
        </authorList>
    </citation>
    <scope>NUCLEOTIDE SEQUENCE [LARGE SCALE GENOMIC DNA]</scope>
    <source>
        <strain evidence="3 5">SCRP249</strain>
        <strain evidence="2 7">SCRP324</strain>
        <strain evidence="4 6">SCRP333</strain>
    </source>
</reference>
<evidence type="ECO:0000313" key="3">
    <source>
        <dbReference type="EMBL" id="KAE9043566.1"/>
    </source>
</evidence>
<dbReference type="EMBL" id="QXFV01000259">
    <property type="protein sequence ID" value="KAE9043566.1"/>
    <property type="molecule type" value="Genomic_DNA"/>
</dbReference>
<evidence type="ECO:0000313" key="6">
    <source>
        <dbReference type="Proteomes" id="UP000434957"/>
    </source>
</evidence>
<dbReference type="EMBL" id="QXFT01000245">
    <property type="protein sequence ID" value="KAE9349650.1"/>
    <property type="molecule type" value="Genomic_DNA"/>
</dbReference>
<sequence length="79" mass="8380">MCGWGPFGWRAITIVLLALICNPEALPKISSTCMRCGISSGVRTKAAVSSAYPATQSSNVPAADWTNIPRAPIKPSSFR</sequence>
<protein>
    <recommendedName>
        <fullName evidence="8">Secreted protein</fullName>
    </recommendedName>
</protein>
<evidence type="ECO:0000256" key="1">
    <source>
        <dbReference type="SAM" id="SignalP"/>
    </source>
</evidence>
<dbReference type="EMBL" id="QXFU01000275">
    <property type="protein sequence ID" value="KAE9038123.1"/>
    <property type="molecule type" value="Genomic_DNA"/>
</dbReference>
<evidence type="ECO:0000313" key="7">
    <source>
        <dbReference type="Proteomes" id="UP000435112"/>
    </source>
</evidence>
<feature type="signal peptide" evidence="1">
    <location>
        <begin position="1"/>
        <end position="27"/>
    </location>
</feature>
<dbReference type="Proteomes" id="UP000429607">
    <property type="component" value="Unassembled WGS sequence"/>
</dbReference>
<gene>
    <name evidence="3" type="ORF">PR001_g5747</name>
    <name evidence="2" type="ORF">PR002_g6178</name>
    <name evidence="4" type="ORF">PR003_g5777</name>
</gene>